<proteinExistence type="predicted"/>
<evidence type="ECO:0000313" key="3">
    <source>
        <dbReference type="Proteomes" id="UP001281761"/>
    </source>
</evidence>
<gene>
    <name evidence="2" type="ORF">BLNAU_7277</name>
</gene>
<feature type="region of interest" description="Disordered" evidence="1">
    <location>
        <begin position="1"/>
        <end position="23"/>
    </location>
</feature>
<protein>
    <submittedName>
        <fullName evidence="2">Uncharacterized protein</fullName>
    </submittedName>
</protein>
<dbReference type="InterPro" id="IPR016024">
    <property type="entry name" value="ARM-type_fold"/>
</dbReference>
<keyword evidence="3" id="KW-1185">Reference proteome</keyword>
<evidence type="ECO:0000313" key="2">
    <source>
        <dbReference type="EMBL" id="KAK2957843.1"/>
    </source>
</evidence>
<accession>A0ABQ9Y273</accession>
<dbReference type="Proteomes" id="UP001281761">
    <property type="component" value="Unassembled WGS sequence"/>
</dbReference>
<sequence length="358" mass="40556">MERESETLNETNDTCLNRLPYPRSSSDTLHEPFLNFDEDSDLSFEDKSVIYTSLVALVKAEYPFDDFLQFKAARLLENLEPGWGDQYLANGLVTELVPSSAGSPSDFIESILTLLSSPHSTVVAAALSFLNETARISSPQFQSRLVESDLISNVLATVQPHTLPISGNETIFDIIINIIDNCLYLASPFSLEQLGKIAAVDQFNHREIIFHKVVIPSSQFVTFLITNRNRLEENLLRSFMTLLDRFIEIGPFHHPTLEFVLASPIAMAFSRCLSFVENEYCLDTTLNYIHRTIYDWKKQSREVEQPAKRMMQALISEGFEDTLEQVLKNDTSGGHFGSSLDQHCHYLSQSLGFNARRQ</sequence>
<reference evidence="2 3" key="1">
    <citation type="journal article" date="2022" name="bioRxiv">
        <title>Genomics of Preaxostyla Flagellates Illuminates Evolutionary Transitions and the Path Towards Mitochondrial Loss.</title>
        <authorList>
            <person name="Novak L.V.F."/>
            <person name="Treitli S.C."/>
            <person name="Pyrih J."/>
            <person name="Halakuc P."/>
            <person name="Pipaliya S.V."/>
            <person name="Vacek V."/>
            <person name="Brzon O."/>
            <person name="Soukal P."/>
            <person name="Eme L."/>
            <person name="Dacks J.B."/>
            <person name="Karnkowska A."/>
            <person name="Elias M."/>
            <person name="Hampl V."/>
        </authorList>
    </citation>
    <scope>NUCLEOTIDE SEQUENCE [LARGE SCALE GENOMIC DNA]</scope>
    <source>
        <strain evidence="2">NAU3</strain>
        <tissue evidence="2">Gut</tissue>
    </source>
</reference>
<dbReference type="SUPFAM" id="SSF48371">
    <property type="entry name" value="ARM repeat"/>
    <property type="match status" value="1"/>
</dbReference>
<dbReference type="EMBL" id="JARBJD010000043">
    <property type="protein sequence ID" value="KAK2957843.1"/>
    <property type="molecule type" value="Genomic_DNA"/>
</dbReference>
<name>A0ABQ9Y273_9EUKA</name>
<evidence type="ECO:0000256" key="1">
    <source>
        <dbReference type="SAM" id="MobiDB-lite"/>
    </source>
</evidence>
<organism evidence="2 3">
    <name type="scientific">Blattamonas nauphoetae</name>
    <dbReference type="NCBI Taxonomy" id="2049346"/>
    <lineage>
        <taxon>Eukaryota</taxon>
        <taxon>Metamonada</taxon>
        <taxon>Preaxostyla</taxon>
        <taxon>Oxymonadida</taxon>
        <taxon>Blattamonas</taxon>
    </lineage>
</organism>
<comment type="caution">
    <text evidence="2">The sequence shown here is derived from an EMBL/GenBank/DDBJ whole genome shotgun (WGS) entry which is preliminary data.</text>
</comment>